<name>A0A4Y7L2U6_PAPSO</name>
<accession>A0A4Y7L2U6</accession>
<keyword evidence="2" id="KW-1185">Reference proteome</keyword>
<dbReference type="AlphaFoldDB" id="A0A4Y7L2U6"/>
<gene>
    <name evidence="1" type="ORF">C5167_002712</name>
</gene>
<organism evidence="1 2">
    <name type="scientific">Papaver somniferum</name>
    <name type="common">Opium poppy</name>
    <dbReference type="NCBI Taxonomy" id="3469"/>
    <lineage>
        <taxon>Eukaryota</taxon>
        <taxon>Viridiplantae</taxon>
        <taxon>Streptophyta</taxon>
        <taxon>Embryophyta</taxon>
        <taxon>Tracheophyta</taxon>
        <taxon>Spermatophyta</taxon>
        <taxon>Magnoliopsida</taxon>
        <taxon>Ranunculales</taxon>
        <taxon>Papaveraceae</taxon>
        <taxon>Papaveroideae</taxon>
        <taxon>Papaver</taxon>
    </lineage>
</organism>
<protein>
    <submittedName>
        <fullName evidence="1">Uncharacterized protein</fullName>
    </submittedName>
</protein>
<dbReference type="EMBL" id="CM010723">
    <property type="protein sequence ID" value="RZC78515.1"/>
    <property type="molecule type" value="Genomic_DNA"/>
</dbReference>
<evidence type="ECO:0000313" key="2">
    <source>
        <dbReference type="Proteomes" id="UP000316621"/>
    </source>
</evidence>
<evidence type="ECO:0000313" key="1">
    <source>
        <dbReference type="EMBL" id="RZC78515.1"/>
    </source>
</evidence>
<proteinExistence type="predicted"/>
<dbReference type="Proteomes" id="UP000316621">
    <property type="component" value="Chromosome 9"/>
</dbReference>
<dbReference type="Gramene" id="RZC78515">
    <property type="protein sequence ID" value="RZC78515"/>
    <property type="gene ID" value="C5167_002712"/>
</dbReference>
<reference evidence="1 2" key="1">
    <citation type="journal article" date="2018" name="Science">
        <title>The opium poppy genome and morphinan production.</title>
        <authorList>
            <person name="Guo L."/>
            <person name="Winzer T."/>
            <person name="Yang X."/>
            <person name="Li Y."/>
            <person name="Ning Z."/>
            <person name="He Z."/>
            <person name="Teodor R."/>
            <person name="Lu Y."/>
            <person name="Bowser T.A."/>
            <person name="Graham I.A."/>
            <person name="Ye K."/>
        </authorList>
    </citation>
    <scope>NUCLEOTIDE SEQUENCE [LARGE SCALE GENOMIC DNA]</scope>
    <source>
        <strain evidence="2">cv. HN1</strain>
        <tissue evidence="1">Leaves</tissue>
    </source>
</reference>
<sequence length="117" mass="12455">MKFNDNSISLCGAQQNHNGNRLGFSGGAAMTLDDHQGQVFYDADEDFPIGDGETACSGDEGMADRHDSSVPCNFSEYPAASSVIWPICVALNEILCVPLRVVLAFANFSASAFSSLK</sequence>